<dbReference type="Proteomes" id="UP000230002">
    <property type="component" value="Unassembled WGS sequence"/>
</dbReference>
<dbReference type="AlphaFoldDB" id="A0A2G8ST27"/>
<accession>A0A2G8ST27</accession>
<sequence>MVNYPADDVASLVISTYTNLKFRPPDGQFTILAAFVLRDGEDIKVISLGTGSKCLPAARLPQNGDALHDSHAEVLARRGAIRWLLEEISRSCDMQTRWIWKGQDGKYALKADVKLDMYISTLPCGDASTRYLASSQDAEMAALKDSTPFPELPPGTASRGRDNYSLYGVLRTKPGRADSPPTLSMSCSDKIAAWNVLGIQGALASRLLRPVYIDRVIVGEVAQPMRQVVLEDCQRALHARLRSIAGLPAPFQPNVPVIEFTSVSYSHSRSALGPSVSNGCNDSLCYIADSTRASEVLINGVRRGISPKHRHNPNFRPVLSKLVLYGLFKEVAAKLDMSLVLKHTYFEAKQCDAGYSAARAILKGSGGPFEGWVTSGREWEEFTSQKPLPS</sequence>
<dbReference type="EMBL" id="AYKW01000001">
    <property type="protein sequence ID" value="PIL36863.1"/>
    <property type="molecule type" value="Genomic_DNA"/>
</dbReference>
<dbReference type="SMART" id="SM00552">
    <property type="entry name" value="ADEAMc"/>
    <property type="match status" value="1"/>
</dbReference>
<dbReference type="InterPro" id="IPR002466">
    <property type="entry name" value="A_deamin"/>
</dbReference>
<reference evidence="2 3" key="1">
    <citation type="journal article" date="2015" name="Sci. Rep.">
        <title>Chromosome-level genome map provides insights into diverse defense mechanisms in the medicinal fungus Ganoderma sinense.</title>
        <authorList>
            <person name="Zhu Y."/>
            <person name="Xu J."/>
            <person name="Sun C."/>
            <person name="Zhou S."/>
            <person name="Xu H."/>
            <person name="Nelson D.R."/>
            <person name="Qian J."/>
            <person name="Song J."/>
            <person name="Luo H."/>
            <person name="Xiang L."/>
            <person name="Li Y."/>
            <person name="Xu Z."/>
            <person name="Ji A."/>
            <person name="Wang L."/>
            <person name="Lu S."/>
            <person name="Hayward A."/>
            <person name="Sun W."/>
            <person name="Li X."/>
            <person name="Schwartz D.C."/>
            <person name="Wang Y."/>
            <person name="Chen S."/>
        </authorList>
    </citation>
    <scope>NUCLEOTIDE SEQUENCE [LARGE SCALE GENOMIC DNA]</scope>
    <source>
        <strain evidence="2 3">ZZ0214-1</strain>
    </source>
</reference>
<proteinExistence type="predicted"/>
<dbReference type="GO" id="GO:0008251">
    <property type="term" value="F:tRNA-specific adenosine deaminase activity"/>
    <property type="evidence" value="ECO:0007669"/>
    <property type="project" value="TreeGrafter"/>
</dbReference>
<dbReference type="PANTHER" id="PTHR10910:SF62">
    <property type="entry name" value="AT07585P-RELATED"/>
    <property type="match status" value="1"/>
</dbReference>
<evidence type="ECO:0000259" key="1">
    <source>
        <dbReference type="PROSITE" id="PS50141"/>
    </source>
</evidence>
<comment type="caution">
    <text evidence="2">The sequence shown here is derived from an EMBL/GenBank/DDBJ whole genome shotgun (WGS) entry which is preliminary data.</text>
</comment>
<dbReference type="GO" id="GO:0006382">
    <property type="term" value="P:adenosine to inosine editing"/>
    <property type="evidence" value="ECO:0007669"/>
    <property type="project" value="TreeGrafter"/>
</dbReference>
<organism evidence="2 3">
    <name type="scientific">Ganoderma sinense ZZ0214-1</name>
    <dbReference type="NCBI Taxonomy" id="1077348"/>
    <lineage>
        <taxon>Eukaryota</taxon>
        <taxon>Fungi</taxon>
        <taxon>Dikarya</taxon>
        <taxon>Basidiomycota</taxon>
        <taxon>Agaricomycotina</taxon>
        <taxon>Agaricomycetes</taxon>
        <taxon>Polyporales</taxon>
        <taxon>Polyporaceae</taxon>
        <taxon>Ganoderma</taxon>
    </lineage>
</organism>
<protein>
    <recommendedName>
        <fullName evidence="1">A to I editase domain-containing protein</fullName>
    </recommendedName>
</protein>
<dbReference type="GO" id="GO:0006396">
    <property type="term" value="P:RNA processing"/>
    <property type="evidence" value="ECO:0007669"/>
    <property type="project" value="InterPro"/>
</dbReference>
<name>A0A2G8ST27_9APHY</name>
<evidence type="ECO:0000313" key="2">
    <source>
        <dbReference type="EMBL" id="PIL36863.1"/>
    </source>
</evidence>
<dbReference type="Pfam" id="PF02137">
    <property type="entry name" value="A_deamin"/>
    <property type="match status" value="1"/>
</dbReference>
<dbReference type="STRING" id="1077348.A0A2G8ST27"/>
<evidence type="ECO:0000313" key="3">
    <source>
        <dbReference type="Proteomes" id="UP000230002"/>
    </source>
</evidence>
<keyword evidence="3" id="KW-1185">Reference proteome</keyword>
<dbReference type="GO" id="GO:0003726">
    <property type="term" value="F:double-stranded RNA adenosine deaminase activity"/>
    <property type="evidence" value="ECO:0007669"/>
    <property type="project" value="TreeGrafter"/>
</dbReference>
<dbReference type="PANTHER" id="PTHR10910">
    <property type="entry name" value="EUKARYOTE SPECIFIC DSRNA BINDING PROTEIN"/>
    <property type="match status" value="1"/>
</dbReference>
<dbReference type="OrthoDB" id="10268011at2759"/>
<dbReference type="PROSITE" id="PS50141">
    <property type="entry name" value="A_DEAMIN_EDITASE"/>
    <property type="match status" value="1"/>
</dbReference>
<dbReference type="GO" id="GO:0003725">
    <property type="term" value="F:double-stranded RNA binding"/>
    <property type="evidence" value="ECO:0007669"/>
    <property type="project" value="TreeGrafter"/>
</dbReference>
<gene>
    <name evidence="2" type="ORF">GSI_00553</name>
</gene>
<dbReference type="GO" id="GO:0005730">
    <property type="term" value="C:nucleolus"/>
    <property type="evidence" value="ECO:0007669"/>
    <property type="project" value="TreeGrafter"/>
</dbReference>
<dbReference type="GO" id="GO:0005737">
    <property type="term" value="C:cytoplasm"/>
    <property type="evidence" value="ECO:0007669"/>
    <property type="project" value="TreeGrafter"/>
</dbReference>
<feature type="domain" description="A to I editase" evidence="1">
    <location>
        <begin position="47"/>
        <end position="382"/>
    </location>
</feature>